<evidence type="ECO:0000256" key="3">
    <source>
        <dbReference type="PROSITE-ProRule" id="PRU00708"/>
    </source>
</evidence>
<gene>
    <name evidence="7" type="primary">LOC120267386</name>
</gene>
<feature type="repeat" description="PPR" evidence="3">
    <location>
        <begin position="110"/>
        <end position="145"/>
    </location>
</feature>
<dbReference type="InterPro" id="IPR046848">
    <property type="entry name" value="E_motif"/>
</dbReference>
<keyword evidence="2" id="KW-0862">Zinc</keyword>
<evidence type="ECO:0000313" key="7">
    <source>
        <dbReference type="RefSeq" id="XP_039130958.1"/>
    </source>
</evidence>
<dbReference type="PANTHER" id="PTHR47926:SF500">
    <property type="entry name" value="REPEAT-CONTAINING PROTEIN, PUTATIVE-RELATED"/>
    <property type="match status" value="1"/>
</dbReference>
<feature type="repeat" description="PPR" evidence="3">
    <location>
        <begin position="208"/>
        <end position="243"/>
    </location>
</feature>
<dbReference type="PROSITE" id="PS50158">
    <property type="entry name" value="ZF_CCHC"/>
    <property type="match status" value="1"/>
</dbReference>
<keyword evidence="2" id="KW-0863">Zinc-finger</keyword>
<keyword evidence="2" id="KW-0479">Metal-binding</keyword>
<dbReference type="NCBIfam" id="TIGR00756">
    <property type="entry name" value="PPR"/>
    <property type="match status" value="3"/>
</dbReference>
<sequence>MPRRDVPSPTQIQRCAREGRPHESLSLFRELALHFHHSREPCQLPISSVLGCCASLGAVKHGKELHGFMIKHWTNELDACCSDTSLVSFYAKCGVLASARQVFDRMPYRDVVSWTVILMAYVDQEGCENEVMALLQKMLSSGITPNCHTITVVIQCATLEQGTQLRSFVVKKGWSFDAFVGSALVDLYSRNGMLSASRLVFDGIEHKDVVCYNSLISGYGRNGSAEEEIVSVFIEMVLHGIPPNQSTFIALLSSCASFGFLGLSKQFHAQAVLRGFSSDDNVQAVIIDMYTKCGDLQAGRAAFDRMGAKKNIVVWNSLICGYGKHGRTIEALEVFNSMASALVSPNQITFTCLLSACSHSGFIDEGWKLFDLMTNVHGMAARNEHYCCIIDLLGRAGMVRKAYDLILSCDHEPEPSVWGALLNACVTLCDTEIGEIAARKLFELEPDKSAPYVALASIFAAKGRFDEAAEMRELMNCQGIIKDAGYSWIEIGGAVHKFRAGKDMHCAEMKEILSLCSELNSCISDQRILNSFVDVVEAVYDDLGFEDRMYDNDSSDSEFHENDYDMENNDDQVFDINVDLGKWDLTSIPCIHAVAVMFTTEERADQYVDACCHKETQLGIYSHFIQAYKGPNQWNNVENMEPILPPVLRRSPRRPHKSQMKEADEISGSQSKVSKMRVRMTCRKCGQTGHNVRTCKGEVGANNRPFKLPVKKNL</sequence>
<feature type="domain" description="CCHC-type" evidence="5">
    <location>
        <begin position="682"/>
        <end position="696"/>
    </location>
</feature>
<reference evidence="7" key="1">
    <citation type="submission" date="2025-08" db="UniProtKB">
        <authorList>
            <consortium name="RefSeq"/>
        </authorList>
    </citation>
    <scope>IDENTIFICATION</scope>
</reference>
<dbReference type="AlphaFoldDB" id="A0AB40BU27"/>
<dbReference type="Proteomes" id="UP001515500">
    <property type="component" value="Chromosome 8"/>
</dbReference>
<feature type="region of interest" description="Disordered" evidence="4">
    <location>
        <begin position="646"/>
        <end position="670"/>
    </location>
</feature>
<accession>A0AB40BU27</accession>
<proteinExistence type="predicted"/>
<dbReference type="PROSITE" id="PS51375">
    <property type="entry name" value="PPR"/>
    <property type="match status" value="4"/>
</dbReference>
<dbReference type="InterPro" id="IPR002885">
    <property type="entry name" value="PPR_rpt"/>
</dbReference>
<keyword evidence="1" id="KW-0677">Repeat</keyword>
<organism evidence="6 7">
    <name type="scientific">Dioscorea cayennensis subsp. rotundata</name>
    <name type="common">White Guinea yam</name>
    <name type="synonym">Dioscorea rotundata</name>
    <dbReference type="NCBI Taxonomy" id="55577"/>
    <lineage>
        <taxon>Eukaryota</taxon>
        <taxon>Viridiplantae</taxon>
        <taxon>Streptophyta</taxon>
        <taxon>Embryophyta</taxon>
        <taxon>Tracheophyta</taxon>
        <taxon>Spermatophyta</taxon>
        <taxon>Magnoliopsida</taxon>
        <taxon>Liliopsida</taxon>
        <taxon>Dioscoreales</taxon>
        <taxon>Dioscoreaceae</taxon>
        <taxon>Dioscorea</taxon>
    </lineage>
</organism>
<dbReference type="GO" id="GO:0003723">
    <property type="term" value="F:RNA binding"/>
    <property type="evidence" value="ECO:0007669"/>
    <property type="project" value="InterPro"/>
</dbReference>
<dbReference type="InterPro" id="IPR046960">
    <property type="entry name" value="PPR_At4g14850-like_plant"/>
</dbReference>
<feature type="repeat" description="PPR" evidence="3">
    <location>
        <begin position="346"/>
        <end position="376"/>
    </location>
</feature>
<dbReference type="Pfam" id="PF01535">
    <property type="entry name" value="PPR"/>
    <property type="match status" value="2"/>
</dbReference>
<dbReference type="GO" id="GO:0009451">
    <property type="term" value="P:RNA modification"/>
    <property type="evidence" value="ECO:0007669"/>
    <property type="project" value="InterPro"/>
</dbReference>
<evidence type="ECO:0000256" key="1">
    <source>
        <dbReference type="ARBA" id="ARBA00022737"/>
    </source>
</evidence>
<evidence type="ECO:0000259" key="5">
    <source>
        <dbReference type="PROSITE" id="PS50158"/>
    </source>
</evidence>
<evidence type="ECO:0000256" key="2">
    <source>
        <dbReference type="PROSITE-ProRule" id="PRU00047"/>
    </source>
</evidence>
<evidence type="ECO:0000313" key="6">
    <source>
        <dbReference type="Proteomes" id="UP001515500"/>
    </source>
</evidence>
<dbReference type="Pfam" id="PF20431">
    <property type="entry name" value="E_motif"/>
    <property type="match status" value="1"/>
</dbReference>
<feature type="repeat" description="PPR" evidence="3">
    <location>
        <begin position="311"/>
        <end position="345"/>
    </location>
</feature>
<dbReference type="PANTHER" id="PTHR47926">
    <property type="entry name" value="PENTATRICOPEPTIDE REPEAT-CONTAINING PROTEIN"/>
    <property type="match status" value="1"/>
</dbReference>
<dbReference type="Pfam" id="PF13041">
    <property type="entry name" value="PPR_2"/>
    <property type="match status" value="2"/>
</dbReference>
<dbReference type="InterPro" id="IPR001878">
    <property type="entry name" value="Znf_CCHC"/>
</dbReference>
<name>A0AB40BU27_DIOCR</name>
<dbReference type="InterPro" id="IPR011990">
    <property type="entry name" value="TPR-like_helical_dom_sf"/>
</dbReference>
<dbReference type="FunFam" id="1.25.40.10:FF:001093">
    <property type="entry name" value="Pentatricopeptide repeat-containing protein At2g34400"/>
    <property type="match status" value="1"/>
</dbReference>
<evidence type="ECO:0000256" key="4">
    <source>
        <dbReference type="SAM" id="MobiDB-lite"/>
    </source>
</evidence>
<keyword evidence="6" id="KW-1185">Reference proteome</keyword>
<dbReference type="GO" id="GO:0008270">
    <property type="term" value="F:zinc ion binding"/>
    <property type="evidence" value="ECO:0007669"/>
    <property type="project" value="UniProtKB-KW"/>
</dbReference>
<dbReference type="GeneID" id="120267386"/>
<dbReference type="RefSeq" id="XP_039130958.1">
    <property type="nucleotide sequence ID" value="XM_039275024.1"/>
</dbReference>
<dbReference type="Gene3D" id="1.25.40.10">
    <property type="entry name" value="Tetratricopeptide repeat domain"/>
    <property type="match status" value="3"/>
</dbReference>
<protein>
    <submittedName>
        <fullName evidence="7">Pentatricopeptide repeat-containing protein At3g24000, mitochondrial-like</fullName>
    </submittedName>
</protein>